<feature type="coiled-coil region" evidence="2">
    <location>
        <begin position="986"/>
        <end position="1013"/>
    </location>
</feature>
<gene>
    <name evidence="5" type="ORF">EB03_01194</name>
</gene>
<evidence type="ECO:0000259" key="3">
    <source>
        <dbReference type="Pfam" id="PF01464"/>
    </source>
</evidence>
<dbReference type="InterPro" id="IPR023346">
    <property type="entry name" value="Lysozyme-like_dom_sf"/>
</dbReference>
<dbReference type="CDD" id="cd13402">
    <property type="entry name" value="LT_TF-like"/>
    <property type="match status" value="1"/>
</dbReference>
<dbReference type="RefSeq" id="WP_113847712.1">
    <property type="nucleotide sequence ID" value="NZ_KZ846702.1"/>
</dbReference>
<dbReference type="PANTHER" id="PTHR37813">
    <property type="entry name" value="FELS-2 PROPHAGE PROTEIN"/>
    <property type="match status" value="1"/>
</dbReference>
<dbReference type="PANTHER" id="PTHR37813:SF1">
    <property type="entry name" value="FELS-2 PROPHAGE PROTEIN"/>
    <property type="match status" value="1"/>
</dbReference>
<feature type="domain" description="Phage tail tape measure protein" evidence="4">
    <location>
        <begin position="212"/>
        <end position="427"/>
    </location>
</feature>
<dbReference type="InterPro" id="IPR010090">
    <property type="entry name" value="Phage_tape_meas"/>
</dbReference>
<dbReference type="EMBL" id="LESJ01000005">
    <property type="protein sequence ID" value="RBT68070.1"/>
    <property type="molecule type" value="Genomic_DNA"/>
</dbReference>
<protein>
    <submittedName>
        <fullName evidence="5">Phage tail tape measure protein, TP901 family, core region</fullName>
    </submittedName>
</protein>
<evidence type="ECO:0000259" key="4">
    <source>
        <dbReference type="Pfam" id="PF10145"/>
    </source>
</evidence>
<keyword evidence="1" id="KW-1188">Viral release from host cell</keyword>
<proteinExistence type="predicted"/>
<keyword evidence="2" id="KW-0175">Coiled coil</keyword>
<reference evidence="5 6" key="1">
    <citation type="submission" date="2015-06" db="EMBL/GenBank/DDBJ databases">
        <title>The Genome Sequence of Enterococcus hirae 88EA1.</title>
        <authorList>
            <consortium name="The Broad Institute Genomics Platform"/>
            <consortium name="The Broad Institute Genome Sequencing Center for Infectious Disease"/>
            <person name="Earl A.M."/>
            <person name="Van Tyne D."/>
            <person name="Lebreton F."/>
            <person name="Saavedra J.T."/>
            <person name="Gilmore M.S."/>
            <person name="Manson McGuire A."/>
            <person name="Clock S."/>
            <person name="Crupain M."/>
            <person name="Rangan U."/>
            <person name="Young S."/>
            <person name="Abouelleil A."/>
            <person name="Cao P."/>
            <person name="Chapman S.B."/>
            <person name="Griggs A."/>
            <person name="Priest M."/>
            <person name="Shea T."/>
            <person name="Wortman J."/>
            <person name="Nusbaum C."/>
            <person name="Birren B."/>
        </authorList>
    </citation>
    <scope>NUCLEOTIDE SEQUENCE [LARGE SCALE GENOMIC DNA]</scope>
    <source>
        <strain evidence="5 6">88EA1</strain>
    </source>
</reference>
<evidence type="ECO:0000313" key="5">
    <source>
        <dbReference type="EMBL" id="RBT68070.1"/>
    </source>
</evidence>
<dbReference type="Pfam" id="PF01464">
    <property type="entry name" value="SLT"/>
    <property type="match status" value="1"/>
</dbReference>
<dbReference type="Proteomes" id="UP000253498">
    <property type="component" value="Unassembled WGS sequence"/>
</dbReference>
<dbReference type="NCBIfam" id="TIGR01760">
    <property type="entry name" value="tape_meas_TP901"/>
    <property type="match status" value="1"/>
</dbReference>
<feature type="domain" description="Transglycosylase SLT" evidence="3">
    <location>
        <begin position="2071"/>
        <end position="2154"/>
    </location>
</feature>
<dbReference type="InterPro" id="IPR008258">
    <property type="entry name" value="Transglycosylase_SLT_dom_1"/>
</dbReference>
<organism evidence="5 6">
    <name type="scientific">Enterococcus hirae</name>
    <dbReference type="NCBI Taxonomy" id="1354"/>
    <lineage>
        <taxon>Bacteria</taxon>
        <taxon>Bacillati</taxon>
        <taxon>Bacillota</taxon>
        <taxon>Bacilli</taxon>
        <taxon>Lactobacillales</taxon>
        <taxon>Enterococcaceae</taxon>
        <taxon>Enterococcus</taxon>
    </lineage>
</organism>
<evidence type="ECO:0000256" key="1">
    <source>
        <dbReference type="ARBA" id="ARBA00022612"/>
    </source>
</evidence>
<accession>A0AB37IF09</accession>
<dbReference type="Gene3D" id="1.10.530.10">
    <property type="match status" value="1"/>
</dbReference>
<feature type="coiled-coil region" evidence="2">
    <location>
        <begin position="889"/>
        <end position="930"/>
    </location>
</feature>
<comment type="caution">
    <text evidence="5">The sequence shown here is derived from an EMBL/GenBank/DDBJ whole genome shotgun (WGS) entry which is preliminary data.</text>
</comment>
<name>A0AB37IF09_ENTHR</name>
<sequence length="2277" mass="248102">MTTGKPIGNMIINLDLNSSKLTRGLTGARNAVNYQMKAMKAQMQVMDASGNKLGVLQAKYTGLGNVLQANQKQIEILTDRYKKSYDENGKATSATIKYANQLNQATARQASYEAQIKQTIGAYAELQTKTTGITGVINKTSDVLQKAGNSAQNIGTSLTHGVTIPIAGAVTAVTTAAVKWESAFAGVKKTNDEIVDSNGNIVYSYSDLEKGLRDLAKELPASHEEIAGVAEAAGQLGIQTDNVVSFTKTMIDLGESTNMSAETAATSFARFANITQMSQKDFERLGAVVVDLGNNLATTESEITEMGLRLAGAGKQVGMSQAEIMSFVAALSSVGIEAEAGGTAFSKVMVQMQLAVEKGVGALEPLKQTVSRYGYSWEQFVHAITWGGKELTDLSKKIGISSKDLKEMYKNASESAGSLSSFADVTGRTSDEFAKLFKSNPSQAIIEFVKGLGEAEKHGTSAISILSDMDIKEVRLRDSLLRAANASGVFEGAIKRGTQAWEENTALTDEANKRYETTESKVKALKNEVVDIAIDMGGPFVDALRDALKASKPLLETLSKAAKAFSNTSPEVQKSIVKLIAWTTAAGPVLKIAGSGASKISTFGQAFVDLNAKLNKRSAMKAAEKGLNFLSTVSINGSASLGNLAKNLGETAGKATVLGSATSSAAGSSGIGAMTAALGGLNPILLGIVGVGGTLALGYAAWKTFGEEAWNSSQRVKQWGVDVGREVDGTLDGVQDKLTGANGKFELLKQGFTEADATSMADNFEKAGKSLETSLTNRISAIDKSLKGLPETVQQAMKEFADSEKETMCKSLSTIQENNEKIKQIRQNAANEGRELTANELKIIQDLSTETSKSYIETLDVTAKERKSILAAMNGDVEQATEEEAKTWIQSLAKQKAETTEKYKEMLEEKKKALKDAGASKELIDALEDEMDDYIKTTNDGFDRQISVIAEKYPNLISQVNFSNGQLFSATAAAIDETGQYTKTFIANNEKILEQAEKTSNKIAENAKKTAEELGMFADQSTHAGKVWNSLTLDPKTGKVKSNVQEVIIEATKDFTKWNELKPVIHDANLKTNAKDVISIAAVENGYWDSMKWDEKELLLEDECSKNVVQALENAGKWKELDIPSKRAILTSNTPEVMGETLVNLGLWDTYKLQVKDLDLNTYKFYDAINGSEEKLNAWASLDDPTKELLLDDAEFATKIFNSEKLLERFDQLSPEIKYLLADDSEFAETILSSDRMWSEWSKLPDNEKRLLADNKELTATVLSSEETYRRWMELPNFQKEMLADNTDLMNKVMESQESLEAWKRLPDPIKGILGNNEDLKTKLIDGSIKIDDFNKVLPDLKRLLGDSSNLFNATMYANSAIKYFNEKKTDKKELKGDSSNIQREALIGENALNNFQKNNPIPKTLQAKDDASGPADAAKEAVEKFSKGDSVITKTLKVVADIGGKVINGLHFAKILGFEKGTNYHLGGPAIVNDQRGPLYKELVLPKGGVPFIPEGRNVFLPNLPKGSKVLNAKETRQFIPKYANGIGEITTVTSFNSLIQAIEELINTLKNNTGSTLGSNTQSSESLQQVSLDNLVSQNDQYKLIGTEWISNMIIGWNEMVPQFTSNENIFVSNYMNQLKAQNIPNYNLGISWNRNLMTGWNSLTGTFIATINSFCNQVMVTLRNYNTPIYNNGRSWQQNNLNGWNSLYGSFIARVNQLGNDSINNLRSKNGGFNAAGLFLMQSLINGINSMGSPLSSTMNSVANRMVGGIGKGVNGVISGVNYVLKEVESSKTIGNWAIPQYAKGTVGHPGGLAMINDQKGPVHEEYVQMPNGKGFIAKGRDLLVNLPKGTQVLNATVTKKLKKYINIPRYANGTNNFDLADLLDNENAVLKFLDGKVDYSNLTNLWLDMTKSGVKVMAKASNKFLQTKLSEFFTHGNFDGAVNANGVYQYLVNIAQRVMAKFPGLTVTSGYRPGDRYYHGKRQAIDLAYPGVSGDSRYTAAANYAFEKFPSKIAYVITNGRVRDRSGMSGTGASGQWTAWPDGDHFDHIHLNGLLGVGNIFKVGSSTGVERWRSVAIKALKMTGQYNSANLNALLHQMQTESNGNPKAINNWDSNAAAGIPSKGLMQVIDTTFRSYALPPYNKDIYDPLSNILASIRYTLSRYGSLLNGWRGVGYENGGWIMKDGLFRGGEGNKPEVVVPLTKKTRAIELVGEVLAFLSGKSKQIMRIGQNDNHSEELLALIKQQQQQHNEMMAILKAILGKDFIIKSSDIGKSANSYMGADLAKLRYINGGI</sequence>
<evidence type="ECO:0000313" key="6">
    <source>
        <dbReference type="Proteomes" id="UP000253498"/>
    </source>
</evidence>
<dbReference type="SUPFAM" id="SSF53955">
    <property type="entry name" value="Lysozyme-like"/>
    <property type="match status" value="1"/>
</dbReference>
<dbReference type="Pfam" id="PF10145">
    <property type="entry name" value="PhageMin_Tail"/>
    <property type="match status" value="1"/>
</dbReference>
<evidence type="ECO:0000256" key="2">
    <source>
        <dbReference type="SAM" id="Coils"/>
    </source>
</evidence>